<keyword evidence="6 13" id="KW-0441">Lipid A biosynthesis</keyword>
<dbReference type="PANTHER" id="PTHR42724">
    <property type="entry name" value="TETRAACYLDISACCHARIDE 4'-KINASE"/>
    <property type="match status" value="1"/>
</dbReference>
<evidence type="ECO:0000256" key="3">
    <source>
        <dbReference type="ARBA" id="ARBA00012071"/>
    </source>
</evidence>
<dbReference type="eggNOG" id="COG1663">
    <property type="taxonomic scope" value="Bacteria"/>
</dbReference>
<keyword evidence="8 13" id="KW-0547">Nucleotide-binding</keyword>
<dbReference type="Pfam" id="PF02606">
    <property type="entry name" value="LpxK"/>
    <property type="match status" value="1"/>
</dbReference>
<dbReference type="GO" id="GO:0005886">
    <property type="term" value="C:plasma membrane"/>
    <property type="evidence" value="ECO:0007669"/>
    <property type="project" value="TreeGrafter"/>
</dbReference>
<dbReference type="GO" id="GO:0009244">
    <property type="term" value="P:lipopolysaccharide core region biosynthetic process"/>
    <property type="evidence" value="ECO:0007669"/>
    <property type="project" value="TreeGrafter"/>
</dbReference>
<reference evidence="15 16" key="1">
    <citation type="journal article" date="2014" name="FEMS Microbiol. Ecol.">
        <title>Sphaerotilus natans encrusted with nanoball-shaped Fe(III) oxide minerals formed by nitrate-reducing mixotrophic Fe(II) oxidation.</title>
        <authorList>
            <person name="Park S."/>
            <person name="Kim D.H."/>
            <person name="Lee J.H."/>
            <person name="Hur H.G."/>
        </authorList>
    </citation>
    <scope>NUCLEOTIDE SEQUENCE [LARGE SCALE GENOMIC DNA]</scope>
    <source>
        <strain evidence="15 16">DSM 6575</strain>
    </source>
</reference>
<evidence type="ECO:0000256" key="4">
    <source>
        <dbReference type="ARBA" id="ARBA00016436"/>
    </source>
</evidence>
<comment type="pathway">
    <text evidence="2 13">Glycolipid biosynthesis; lipid IV(A) biosynthesis; lipid IV(A) from (3R)-3-hydroxytetradecanoyl-[acyl-carrier-protein] and UDP-N-acetyl-alpha-D-glucosamine: step 6/6.</text>
</comment>
<dbReference type="AlphaFoldDB" id="A0A059KS59"/>
<feature type="binding site" evidence="13">
    <location>
        <begin position="69"/>
        <end position="76"/>
    </location>
    <ligand>
        <name>ATP</name>
        <dbReference type="ChEBI" id="CHEBI:30616"/>
    </ligand>
</feature>
<evidence type="ECO:0000256" key="12">
    <source>
        <dbReference type="ARBA" id="ARBA00029757"/>
    </source>
</evidence>
<comment type="function">
    <text evidence="1 13">Transfers the gamma-phosphate of ATP to the 4'-position of a tetraacyldisaccharide 1-phosphate intermediate (termed DS-1-P) to form tetraacyldisaccharide 1,4'-bis-phosphate (lipid IVA).</text>
</comment>
<evidence type="ECO:0000256" key="1">
    <source>
        <dbReference type="ARBA" id="ARBA00002274"/>
    </source>
</evidence>
<keyword evidence="9 13" id="KW-0418">Kinase</keyword>
<dbReference type="RefSeq" id="WP_051631462.1">
    <property type="nucleotide sequence ID" value="NZ_AZRA01000008.1"/>
</dbReference>
<dbReference type="PANTHER" id="PTHR42724:SF1">
    <property type="entry name" value="TETRAACYLDISACCHARIDE 4'-KINASE, MITOCHONDRIAL-RELATED"/>
    <property type="match status" value="1"/>
</dbReference>
<dbReference type="HAMAP" id="MF_00409">
    <property type="entry name" value="LpxK"/>
    <property type="match status" value="1"/>
</dbReference>
<dbReference type="UniPathway" id="UPA00359">
    <property type="reaction ID" value="UER00482"/>
</dbReference>
<proteinExistence type="inferred from homology"/>
<organism evidence="15 16">
    <name type="scientific">Sphaerotilus natans subsp. natans DSM 6575</name>
    <dbReference type="NCBI Taxonomy" id="1286631"/>
    <lineage>
        <taxon>Bacteria</taxon>
        <taxon>Pseudomonadati</taxon>
        <taxon>Pseudomonadota</taxon>
        <taxon>Betaproteobacteria</taxon>
        <taxon>Burkholderiales</taxon>
        <taxon>Sphaerotilaceae</taxon>
        <taxon>Sphaerotilus</taxon>
    </lineage>
</organism>
<evidence type="ECO:0000256" key="14">
    <source>
        <dbReference type="SAM" id="MobiDB-lite"/>
    </source>
</evidence>
<evidence type="ECO:0000256" key="5">
    <source>
        <dbReference type="ARBA" id="ARBA00022516"/>
    </source>
</evidence>
<dbReference type="STRING" id="34103.SAMN05421778_13312"/>
<dbReference type="GO" id="GO:0005524">
    <property type="term" value="F:ATP binding"/>
    <property type="evidence" value="ECO:0007669"/>
    <property type="project" value="UniProtKB-UniRule"/>
</dbReference>
<keyword evidence="5 13" id="KW-0444">Lipid biosynthesis</keyword>
<gene>
    <name evidence="13" type="primary">lpxK</name>
    <name evidence="15" type="ORF">X805_03980</name>
</gene>
<feature type="region of interest" description="Disordered" evidence="14">
    <location>
        <begin position="213"/>
        <end position="232"/>
    </location>
</feature>
<dbReference type="NCBIfam" id="TIGR00682">
    <property type="entry name" value="lpxK"/>
    <property type="match status" value="1"/>
</dbReference>
<comment type="similarity">
    <text evidence="13">Belongs to the LpxK family.</text>
</comment>
<dbReference type="GO" id="GO:0009029">
    <property type="term" value="F:lipid-A 4'-kinase activity"/>
    <property type="evidence" value="ECO:0007669"/>
    <property type="project" value="UniProtKB-UniRule"/>
</dbReference>
<name>A0A059KS59_9BURK</name>
<evidence type="ECO:0000256" key="9">
    <source>
        <dbReference type="ARBA" id="ARBA00022777"/>
    </source>
</evidence>
<evidence type="ECO:0000313" key="16">
    <source>
        <dbReference type="Proteomes" id="UP000026714"/>
    </source>
</evidence>
<dbReference type="SUPFAM" id="SSF52540">
    <property type="entry name" value="P-loop containing nucleoside triphosphate hydrolases"/>
    <property type="match status" value="1"/>
</dbReference>
<protein>
    <recommendedName>
        <fullName evidence="4 13">Tetraacyldisaccharide 4'-kinase</fullName>
        <ecNumber evidence="3 13">2.7.1.130</ecNumber>
    </recommendedName>
    <alternativeName>
        <fullName evidence="12 13">Lipid A 4'-kinase</fullName>
    </alternativeName>
</protein>
<dbReference type="EC" id="2.7.1.130" evidence="3 13"/>
<dbReference type="GO" id="GO:0009245">
    <property type="term" value="P:lipid A biosynthetic process"/>
    <property type="evidence" value="ECO:0007669"/>
    <property type="project" value="UniProtKB-UniRule"/>
</dbReference>
<evidence type="ECO:0000313" key="15">
    <source>
        <dbReference type="EMBL" id="KDB54024.1"/>
    </source>
</evidence>
<keyword evidence="10 13" id="KW-0067">ATP-binding</keyword>
<evidence type="ECO:0000256" key="13">
    <source>
        <dbReference type="HAMAP-Rule" id="MF_00409"/>
    </source>
</evidence>
<evidence type="ECO:0000256" key="11">
    <source>
        <dbReference type="ARBA" id="ARBA00023098"/>
    </source>
</evidence>
<evidence type="ECO:0000256" key="6">
    <source>
        <dbReference type="ARBA" id="ARBA00022556"/>
    </source>
</evidence>
<sequence>MAAAAAEDARGAAARLEAIWRNGGPAQWLLRPLALLHAALVGLRRTLYRVGLLRREHLPVPVIVVGNRVAGGAGKTPVTIALVEALRAAGRRPGIVSRGHGRSDLAALHEVQPQDPAATCGDEPLLMRRRTGAPVVVGRDRAAAARQLLARHPDTDVIVCDDGLQHLRLARDIEIVVFDERGAGNGWLLPAGPLREPVDAPPAGRAQLVVLNTDRAEPPPGAPPGERSRRRLGRPVPLARWWSGVPGDTAPTDEAAWAALRGRRLLASAGTGQPARFFDALRAQGLDLDTLALDDHHDHAALPWPASATEVLVTEKDAVKLDPARLAAERPGVQVQVVPLELQLAPGLIAAVLQALPAR</sequence>
<evidence type="ECO:0000256" key="8">
    <source>
        <dbReference type="ARBA" id="ARBA00022741"/>
    </source>
</evidence>
<evidence type="ECO:0000256" key="2">
    <source>
        <dbReference type="ARBA" id="ARBA00004870"/>
    </source>
</evidence>
<dbReference type="InterPro" id="IPR027417">
    <property type="entry name" value="P-loop_NTPase"/>
</dbReference>
<accession>A0A059KS59</accession>
<evidence type="ECO:0000256" key="7">
    <source>
        <dbReference type="ARBA" id="ARBA00022679"/>
    </source>
</evidence>
<keyword evidence="7 13" id="KW-0808">Transferase</keyword>
<dbReference type="PATRIC" id="fig|1286631.3.peg.391"/>
<dbReference type="InterPro" id="IPR003758">
    <property type="entry name" value="LpxK"/>
</dbReference>
<dbReference type="Proteomes" id="UP000026714">
    <property type="component" value="Unassembled WGS sequence"/>
</dbReference>
<dbReference type="EMBL" id="AZRA01000008">
    <property type="protein sequence ID" value="KDB54024.1"/>
    <property type="molecule type" value="Genomic_DNA"/>
</dbReference>
<keyword evidence="11 13" id="KW-0443">Lipid metabolism</keyword>
<comment type="catalytic activity">
    <reaction evidence="13">
        <text>a lipid A disaccharide + ATP = a lipid IVA + ADP + H(+)</text>
        <dbReference type="Rhea" id="RHEA:67840"/>
        <dbReference type="ChEBI" id="CHEBI:15378"/>
        <dbReference type="ChEBI" id="CHEBI:30616"/>
        <dbReference type="ChEBI" id="CHEBI:176343"/>
        <dbReference type="ChEBI" id="CHEBI:176425"/>
        <dbReference type="ChEBI" id="CHEBI:456216"/>
        <dbReference type="EC" id="2.7.1.130"/>
    </reaction>
</comment>
<comment type="caution">
    <text evidence="15">The sequence shown here is derived from an EMBL/GenBank/DDBJ whole genome shotgun (WGS) entry which is preliminary data.</text>
</comment>
<keyword evidence="16" id="KW-1185">Reference proteome</keyword>
<evidence type="ECO:0000256" key="10">
    <source>
        <dbReference type="ARBA" id="ARBA00022840"/>
    </source>
</evidence>